<dbReference type="KEGG" id="sphu:SPPYR_3944"/>
<protein>
    <submittedName>
        <fullName evidence="1">Uncharacterized protein</fullName>
    </submittedName>
</protein>
<gene>
    <name evidence="1" type="ORF">SPPYR_3944</name>
</gene>
<dbReference type="AlphaFoldDB" id="A0A1Y5PYJ0"/>
<evidence type="ECO:0000313" key="1">
    <source>
        <dbReference type="EMBL" id="SBV35059.1"/>
    </source>
</evidence>
<proteinExistence type="predicted"/>
<name>A0A1Y5PYJ0_9SPHN</name>
<reference evidence="1" key="1">
    <citation type="submission" date="2016-03" db="EMBL/GenBank/DDBJ databases">
        <authorList>
            <person name="Ploux O."/>
        </authorList>
    </citation>
    <scope>NUCLEOTIDE SEQUENCE</scope>
    <source>
        <strain evidence="1">UC10</strain>
    </source>
</reference>
<dbReference type="EMBL" id="LT598653">
    <property type="protein sequence ID" value="SBV35059.1"/>
    <property type="molecule type" value="Genomic_DNA"/>
</dbReference>
<organism evidence="1">
    <name type="scientific">uncultured Sphingopyxis sp</name>
    <dbReference type="NCBI Taxonomy" id="310581"/>
    <lineage>
        <taxon>Bacteria</taxon>
        <taxon>Pseudomonadati</taxon>
        <taxon>Pseudomonadota</taxon>
        <taxon>Alphaproteobacteria</taxon>
        <taxon>Sphingomonadales</taxon>
        <taxon>Sphingomonadaceae</taxon>
        <taxon>Sphingopyxis</taxon>
        <taxon>environmental samples</taxon>
    </lineage>
</organism>
<accession>A0A1Y5PYJ0</accession>
<sequence>MPRRMTIAGQIERLIESLGGASICDDCITDRLNLSVRSQANVVTRELGHREEYDRAKVSCGQCGALKTAIQIKA</sequence>